<evidence type="ECO:0000313" key="10">
    <source>
        <dbReference type="EMBL" id="KAK2616074.1"/>
    </source>
</evidence>
<accession>A0AAD9SUY3</accession>
<proteinExistence type="inferred from homology"/>
<evidence type="ECO:0000256" key="7">
    <source>
        <dbReference type="ARBA" id="ARBA00022801"/>
    </source>
</evidence>
<sequence length="406" mass="45163">MGQSKNSWYAVRRGRTPGLYRTWEECKAQVDRYSASDFRRFSSRQEAVDWIRADADVSVLDGAPRPAATAPPQLSASITPFAARRSVNGLLLQQSTPAKRTINGLSSALTSSASTIPISGVDSSSGTSTFYAVARGRQSGVYHTWDECRAQVDGFSDARYKKFETFADATEYLAVYGGGGHFSQFQSDAFEPDGTASFGEEWARLSQSQGWTRGTQHYNEQRASALRNELQTHFFASSSRILPIIKREEMEEEGIQVESLAEPEHQRRHDAVVELHGFQSMCEAVGKRPGDTVEECKSILKQTLVNIVDLIDARRTDSTKVVLTWTDFEAFKAYTLHSPGEDKTIPAKVAEKDPLLKCFLQNFRRPRGRHVGSGGSGGTVVKKRARSQEDDDCKGCGRKKKRIMRI</sequence>
<keyword evidence="8" id="KW-0460">Magnesium</keyword>
<keyword evidence="7" id="KW-0378">Hydrolase</keyword>
<evidence type="ECO:0000256" key="1">
    <source>
        <dbReference type="ARBA" id="ARBA00001946"/>
    </source>
</evidence>
<feature type="domain" description="Ribonuclease H1 N-terminal" evidence="9">
    <location>
        <begin position="130"/>
        <end position="172"/>
    </location>
</feature>
<dbReference type="Gene3D" id="3.40.970.10">
    <property type="entry name" value="Ribonuclease H1, N-terminal domain"/>
    <property type="match status" value="2"/>
</dbReference>
<dbReference type="InterPro" id="IPR037056">
    <property type="entry name" value="RNase_H1_N_sf"/>
</dbReference>
<evidence type="ECO:0000256" key="4">
    <source>
        <dbReference type="ARBA" id="ARBA00022722"/>
    </source>
</evidence>
<evidence type="ECO:0000256" key="8">
    <source>
        <dbReference type="ARBA" id="ARBA00022842"/>
    </source>
</evidence>
<dbReference type="PANTHER" id="PTHR38846">
    <property type="entry name" value="C3H1-TYPE DOMAIN-CONTAINING PROTEIN"/>
    <property type="match status" value="1"/>
</dbReference>
<keyword evidence="4" id="KW-0540">Nuclease</keyword>
<dbReference type="EC" id="3.1.26.4" evidence="3"/>
<dbReference type="InterPro" id="IPR009027">
    <property type="entry name" value="Ribosomal_bL9/RNase_H1_N"/>
</dbReference>
<dbReference type="GO" id="GO:0004523">
    <property type="term" value="F:RNA-DNA hybrid ribonuclease activity"/>
    <property type="evidence" value="ECO:0007669"/>
    <property type="project" value="UniProtKB-EC"/>
</dbReference>
<gene>
    <name evidence="10" type="ORF">N8I77_002783</name>
</gene>
<protein>
    <recommendedName>
        <fullName evidence="3">ribonuclease H</fullName>
        <ecNumber evidence="3">3.1.26.4</ecNumber>
    </recommendedName>
</protein>
<evidence type="ECO:0000256" key="5">
    <source>
        <dbReference type="ARBA" id="ARBA00022723"/>
    </source>
</evidence>
<dbReference type="GO" id="GO:0046872">
    <property type="term" value="F:metal ion binding"/>
    <property type="evidence" value="ECO:0007669"/>
    <property type="project" value="UniProtKB-KW"/>
</dbReference>
<comment type="similarity">
    <text evidence="2">Belongs to the RNase H family.</text>
</comment>
<evidence type="ECO:0000256" key="6">
    <source>
        <dbReference type="ARBA" id="ARBA00022759"/>
    </source>
</evidence>
<keyword evidence="5" id="KW-0479">Metal-binding</keyword>
<dbReference type="PANTHER" id="PTHR38846:SF1">
    <property type="entry name" value="C3H1-TYPE DOMAIN-CONTAINING PROTEIN"/>
    <property type="match status" value="1"/>
</dbReference>
<dbReference type="Proteomes" id="UP001265746">
    <property type="component" value="Unassembled WGS sequence"/>
</dbReference>
<name>A0AAD9SUY3_PHOAM</name>
<evidence type="ECO:0000313" key="11">
    <source>
        <dbReference type="Proteomes" id="UP001265746"/>
    </source>
</evidence>
<keyword evidence="11" id="KW-1185">Reference proteome</keyword>
<organism evidence="10 11">
    <name type="scientific">Phomopsis amygdali</name>
    <name type="common">Fusicoccum amygdali</name>
    <dbReference type="NCBI Taxonomy" id="1214568"/>
    <lineage>
        <taxon>Eukaryota</taxon>
        <taxon>Fungi</taxon>
        <taxon>Dikarya</taxon>
        <taxon>Ascomycota</taxon>
        <taxon>Pezizomycotina</taxon>
        <taxon>Sordariomycetes</taxon>
        <taxon>Sordariomycetidae</taxon>
        <taxon>Diaporthales</taxon>
        <taxon>Diaporthaceae</taxon>
        <taxon>Diaporthe</taxon>
    </lineage>
</organism>
<comment type="caution">
    <text evidence="10">The sequence shown here is derived from an EMBL/GenBank/DDBJ whole genome shotgun (WGS) entry which is preliminary data.</text>
</comment>
<feature type="domain" description="Ribonuclease H1 N-terminal" evidence="9">
    <location>
        <begin position="8"/>
        <end position="50"/>
    </location>
</feature>
<dbReference type="EMBL" id="JAUJFL010000001">
    <property type="protein sequence ID" value="KAK2616074.1"/>
    <property type="molecule type" value="Genomic_DNA"/>
</dbReference>
<evidence type="ECO:0000256" key="2">
    <source>
        <dbReference type="ARBA" id="ARBA00005300"/>
    </source>
</evidence>
<evidence type="ECO:0000259" key="9">
    <source>
        <dbReference type="Pfam" id="PF01693"/>
    </source>
</evidence>
<dbReference type="AlphaFoldDB" id="A0AAD9SUY3"/>
<comment type="cofactor">
    <cofactor evidence="1">
        <name>Mg(2+)</name>
        <dbReference type="ChEBI" id="CHEBI:18420"/>
    </cofactor>
</comment>
<dbReference type="SUPFAM" id="SSF55658">
    <property type="entry name" value="L9 N-domain-like"/>
    <property type="match status" value="2"/>
</dbReference>
<reference evidence="10" key="1">
    <citation type="submission" date="2023-06" db="EMBL/GenBank/DDBJ databases">
        <authorList>
            <person name="Noh H."/>
        </authorList>
    </citation>
    <scope>NUCLEOTIDE SEQUENCE</scope>
    <source>
        <strain evidence="10">DUCC20226</strain>
    </source>
</reference>
<dbReference type="InterPro" id="IPR011320">
    <property type="entry name" value="RNase_H1_N"/>
</dbReference>
<evidence type="ECO:0000256" key="3">
    <source>
        <dbReference type="ARBA" id="ARBA00012180"/>
    </source>
</evidence>
<dbReference type="FunFam" id="3.40.970.10:FF:000001">
    <property type="entry name" value="Ribonuclease H1"/>
    <property type="match status" value="2"/>
</dbReference>
<dbReference type="Pfam" id="PF01693">
    <property type="entry name" value="Cauli_VI"/>
    <property type="match status" value="2"/>
</dbReference>
<keyword evidence="6" id="KW-0255">Endonuclease</keyword>